<keyword evidence="12 13" id="KW-0472">Membrane</keyword>
<dbReference type="InterPro" id="IPR003661">
    <property type="entry name" value="HisK_dim/P_dom"/>
</dbReference>
<keyword evidence="9" id="KW-0067">ATP-binding</keyword>
<evidence type="ECO:0000256" key="11">
    <source>
        <dbReference type="ARBA" id="ARBA00023012"/>
    </source>
</evidence>
<dbReference type="EC" id="2.7.13.3" evidence="3"/>
<dbReference type="EMBL" id="BAABBQ010000001">
    <property type="protein sequence ID" value="GAA4020713.1"/>
    <property type="molecule type" value="Genomic_DNA"/>
</dbReference>
<dbReference type="PRINTS" id="PR00344">
    <property type="entry name" value="BCTRLSENSOR"/>
</dbReference>
<keyword evidence="7" id="KW-0547">Nucleotide-binding</keyword>
<dbReference type="SMART" id="SM00387">
    <property type="entry name" value="HATPase_c"/>
    <property type="match status" value="1"/>
</dbReference>
<comment type="caution">
    <text evidence="16">The sequence shown here is derived from an EMBL/GenBank/DDBJ whole genome shotgun (WGS) entry which is preliminary data.</text>
</comment>
<keyword evidence="8 16" id="KW-0418">Kinase</keyword>
<evidence type="ECO:0000256" key="7">
    <source>
        <dbReference type="ARBA" id="ARBA00022741"/>
    </source>
</evidence>
<evidence type="ECO:0000256" key="8">
    <source>
        <dbReference type="ARBA" id="ARBA00022777"/>
    </source>
</evidence>
<evidence type="ECO:0000259" key="14">
    <source>
        <dbReference type="PROSITE" id="PS50109"/>
    </source>
</evidence>
<feature type="domain" description="Histidine kinase" evidence="14">
    <location>
        <begin position="143"/>
        <end position="356"/>
    </location>
</feature>
<dbReference type="CDD" id="cd00075">
    <property type="entry name" value="HATPase"/>
    <property type="match status" value="1"/>
</dbReference>
<evidence type="ECO:0000256" key="1">
    <source>
        <dbReference type="ARBA" id="ARBA00000085"/>
    </source>
</evidence>
<gene>
    <name evidence="16" type="ORF">GCM10022280_21470</name>
</gene>
<evidence type="ECO:0000256" key="4">
    <source>
        <dbReference type="ARBA" id="ARBA00022553"/>
    </source>
</evidence>
<dbReference type="Proteomes" id="UP001500235">
    <property type="component" value="Unassembled WGS sequence"/>
</dbReference>
<dbReference type="SMART" id="SM00388">
    <property type="entry name" value="HisKA"/>
    <property type="match status" value="1"/>
</dbReference>
<dbReference type="PROSITE" id="PS50109">
    <property type="entry name" value="HIS_KIN"/>
    <property type="match status" value="1"/>
</dbReference>
<evidence type="ECO:0000256" key="2">
    <source>
        <dbReference type="ARBA" id="ARBA00004141"/>
    </source>
</evidence>
<comment type="subcellular location">
    <subcellularLocation>
        <location evidence="2">Membrane</location>
        <topology evidence="2">Multi-pass membrane protein</topology>
    </subcellularLocation>
</comment>
<evidence type="ECO:0000256" key="3">
    <source>
        <dbReference type="ARBA" id="ARBA00012438"/>
    </source>
</evidence>
<dbReference type="PANTHER" id="PTHR45436">
    <property type="entry name" value="SENSOR HISTIDINE KINASE YKOH"/>
    <property type="match status" value="1"/>
</dbReference>
<keyword evidence="6 13" id="KW-0812">Transmembrane</keyword>
<keyword evidence="11" id="KW-0902">Two-component regulatory system</keyword>
<dbReference type="PANTHER" id="PTHR45436:SF14">
    <property type="entry name" value="SENSOR PROTEIN QSEC"/>
    <property type="match status" value="1"/>
</dbReference>
<sequence length="361" mass="38848">MGRSGSAPTVPLSAGDNGFSERIINGEEWRVYTLVEPEAGLRILVGDNLKVRRNLTADVMAGLLFPALAGILALAVLLWSAVGKGLSPLRRVAGELARRDPGDTNALTVEKPSCELLPLVDAINGLFERLEELRATERHFIASAAHELQTPLAGLKAHAQVALAANDATLRNKSLRSIQLSVDRTSRLVEQLLDLAREEAGASATGNRWSSLGAVVRMVEEEMRIDLDRRAVRLELDPKAASTEVRADDASLTLALRNLIRNAVEHAPEQSRVFVNVTDRGASAAIQVLDTGPGIRPDELPQIRDRFVRGRHAKGPGSGLGLSIVELVAARFEAVLRLTNRPGSGLEASLELPSEAIRAKP</sequence>
<dbReference type="InterPro" id="IPR003594">
    <property type="entry name" value="HATPase_dom"/>
</dbReference>
<dbReference type="SUPFAM" id="SSF47384">
    <property type="entry name" value="Homodimeric domain of signal transducing histidine kinase"/>
    <property type="match status" value="1"/>
</dbReference>
<proteinExistence type="predicted"/>
<dbReference type="InterPro" id="IPR050428">
    <property type="entry name" value="TCS_sensor_his_kinase"/>
</dbReference>
<evidence type="ECO:0000313" key="17">
    <source>
        <dbReference type="Proteomes" id="UP001500235"/>
    </source>
</evidence>
<dbReference type="GO" id="GO:0016301">
    <property type="term" value="F:kinase activity"/>
    <property type="evidence" value="ECO:0007669"/>
    <property type="project" value="UniProtKB-KW"/>
</dbReference>
<dbReference type="PROSITE" id="PS50885">
    <property type="entry name" value="HAMP"/>
    <property type="match status" value="1"/>
</dbReference>
<dbReference type="SUPFAM" id="SSF55874">
    <property type="entry name" value="ATPase domain of HSP90 chaperone/DNA topoisomerase II/histidine kinase"/>
    <property type="match status" value="1"/>
</dbReference>
<evidence type="ECO:0000256" key="9">
    <source>
        <dbReference type="ARBA" id="ARBA00022840"/>
    </source>
</evidence>
<accession>A0ABP7T413</accession>
<evidence type="ECO:0000256" key="12">
    <source>
        <dbReference type="ARBA" id="ARBA00023136"/>
    </source>
</evidence>
<feature type="transmembrane region" description="Helical" evidence="13">
    <location>
        <begin position="59"/>
        <end position="82"/>
    </location>
</feature>
<keyword evidence="10 13" id="KW-1133">Transmembrane helix</keyword>
<evidence type="ECO:0000259" key="15">
    <source>
        <dbReference type="PROSITE" id="PS50885"/>
    </source>
</evidence>
<evidence type="ECO:0000256" key="13">
    <source>
        <dbReference type="SAM" id="Phobius"/>
    </source>
</evidence>
<evidence type="ECO:0000313" key="16">
    <source>
        <dbReference type="EMBL" id="GAA4020713.1"/>
    </source>
</evidence>
<dbReference type="Gene3D" id="3.30.565.10">
    <property type="entry name" value="Histidine kinase-like ATPase, C-terminal domain"/>
    <property type="match status" value="1"/>
</dbReference>
<name>A0ABP7T413_9SPHN</name>
<dbReference type="InterPro" id="IPR005467">
    <property type="entry name" value="His_kinase_dom"/>
</dbReference>
<protein>
    <recommendedName>
        <fullName evidence="3">histidine kinase</fullName>
        <ecNumber evidence="3">2.7.13.3</ecNumber>
    </recommendedName>
</protein>
<dbReference type="Pfam" id="PF02518">
    <property type="entry name" value="HATPase_c"/>
    <property type="match status" value="1"/>
</dbReference>
<keyword evidence="17" id="KW-1185">Reference proteome</keyword>
<keyword evidence="4" id="KW-0597">Phosphoprotein</keyword>
<reference evidence="17" key="1">
    <citation type="journal article" date="2019" name="Int. J. Syst. Evol. Microbiol.">
        <title>The Global Catalogue of Microorganisms (GCM) 10K type strain sequencing project: providing services to taxonomists for standard genome sequencing and annotation.</title>
        <authorList>
            <consortium name="The Broad Institute Genomics Platform"/>
            <consortium name="The Broad Institute Genome Sequencing Center for Infectious Disease"/>
            <person name="Wu L."/>
            <person name="Ma J."/>
        </authorList>
    </citation>
    <scope>NUCLEOTIDE SEQUENCE [LARGE SCALE GENOMIC DNA]</scope>
    <source>
        <strain evidence="17">JCM 17563</strain>
    </source>
</reference>
<comment type="catalytic activity">
    <reaction evidence="1">
        <text>ATP + protein L-histidine = ADP + protein N-phospho-L-histidine.</text>
        <dbReference type="EC" id="2.7.13.3"/>
    </reaction>
</comment>
<dbReference type="InterPro" id="IPR004358">
    <property type="entry name" value="Sig_transdc_His_kin-like_C"/>
</dbReference>
<evidence type="ECO:0000256" key="10">
    <source>
        <dbReference type="ARBA" id="ARBA00022989"/>
    </source>
</evidence>
<dbReference type="InterPro" id="IPR003660">
    <property type="entry name" value="HAMP_dom"/>
</dbReference>
<keyword evidence="5" id="KW-0808">Transferase</keyword>
<dbReference type="InterPro" id="IPR036097">
    <property type="entry name" value="HisK_dim/P_sf"/>
</dbReference>
<organism evidence="16 17">
    <name type="scientific">Sphingomonas swuensis</name>
    <dbReference type="NCBI Taxonomy" id="977800"/>
    <lineage>
        <taxon>Bacteria</taxon>
        <taxon>Pseudomonadati</taxon>
        <taxon>Pseudomonadota</taxon>
        <taxon>Alphaproteobacteria</taxon>
        <taxon>Sphingomonadales</taxon>
        <taxon>Sphingomonadaceae</taxon>
        <taxon>Sphingomonas</taxon>
    </lineage>
</organism>
<dbReference type="CDD" id="cd00082">
    <property type="entry name" value="HisKA"/>
    <property type="match status" value="1"/>
</dbReference>
<evidence type="ECO:0000256" key="6">
    <source>
        <dbReference type="ARBA" id="ARBA00022692"/>
    </source>
</evidence>
<dbReference type="Pfam" id="PF00512">
    <property type="entry name" value="HisKA"/>
    <property type="match status" value="1"/>
</dbReference>
<evidence type="ECO:0000256" key="5">
    <source>
        <dbReference type="ARBA" id="ARBA00022679"/>
    </source>
</evidence>
<dbReference type="Gene3D" id="1.10.287.130">
    <property type="match status" value="1"/>
</dbReference>
<feature type="domain" description="HAMP" evidence="15">
    <location>
        <begin position="83"/>
        <end position="135"/>
    </location>
</feature>
<dbReference type="InterPro" id="IPR036890">
    <property type="entry name" value="HATPase_C_sf"/>
</dbReference>